<gene>
    <name evidence="9" type="ORF">BaRGS_00040147</name>
</gene>
<keyword evidence="10" id="KW-1185">Reference proteome</keyword>
<comment type="subcellular location">
    <subcellularLocation>
        <location evidence="1">Membrane</location>
        <topology evidence="1">Single-pass type I membrane protein</topology>
    </subcellularLocation>
</comment>
<evidence type="ECO:0000256" key="2">
    <source>
        <dbReference type="ARBA" id="ARBA00023136"/>
    </source>
</evidence>
<dbReference type="EMBL" id="JACVVK020000765">
    <property type="protein sequence ID" value="KAK7448038.1"/>
    <property type="molecule type" value="Genomic_DNA"/>
</dbReference>
<dbReference type="PANTHER" id="PTHR11640">
    <property type="entry name" value="NEPHRIN"/>
    <property type="match status" value="1"/>
</dbReference>
<reference evidence="9 10" key="1">
    <citation type="journal article" date="2023" name="Sci. Data">
        <title>Genome assembly of the Korean intertidal mud-creeper Batillaria attramentaria.</title>
        <authorList>
            <person name="Patra A.K."/>
            <person name="Ho P.T."/>
            <person name="Jun S."/>
            <person name="Lee S.J."/>
            <person name="Kim Y."/>
            <person name="Won Y.J."/>
        </authorList>
    </citation>
    <scope>NUCLEOTIDE SEQUENCE [LARGE SCALE GENOMIC DNA]</scope>
    <source>
        <strain evidence="9">Wonlab-2016</strain>
    </source>
</reference>
<dbReference type="InterPro" id="IPR051275">
    <property type="entry name" value="Cell_adhesion_signaling"/>
</dbReference>
<keyword evidence="3" id="KW-1015">Disulfide bond</keyword>
<accession>A0ABD0J137</accession>
<comment type="caution">
    <text evidence="9">The sequence shown here is derived from an EMBL/GenBank/DDBJ whole genome shotgun (WGS) entry which is preliminary data.</text>
</comment>
<dbReference type="Proteomes" id="UP001519460">
    <property type="component" value="Unassembled WGS sequence"/>
</dbReference>
<feature type="domain" description="Ig-like" evidence="8">
    <location>
        <begin position="362"/>
        <end position="439"/>
    </location>
</feature>
<evidence type="ECO:0000256" key="4">
    <source>
        <dbReference type="ARBA" id="ARBA00023180"/>
    </source>
</evidence>
<dbReference type="AlphaFoldDB" id="A0ABD0J137"/>
<dbReference type="InterPro" id="IPR003598">
    <property type="entry name" value="Ig_sub2"/>
</dbReference>
<protein>
    <recommendedName>
        <fullName evidence="8">Ig-like domain-containing protein</fullName>
    </recommendedName>
</protein>
<feature type="domain" description="Ig-like" evidence="8">
    <location>
        <begin position="266"/>
        <end position="356"/>
    </location>
</feature>
<evidence type="ECO:0000256" key="7">
    <source>
        <dbReference type="SAM" id="Phobius"/>
    </source>
</evidence>
<feature type="compositionally biased region" description="Polar residues" evidence="6">
    <location>
        <begin position="691"/>
        <end position="702"/>
    </location>
</feature>
<evidence type="ECO:0000256" key="1">
    <source>
        <dbReference type="ARBA" id="ARBA00004479"/>
    </source>
</evidence>
<dbReference type="PROSITE" id="PS50835">
    <property type="entry name" value="IG_LIKE"/>
    <property type="match status" value="2"/>
</dbReference>
<keyword evidence="2 7" id="KW-0472">Membrane</keyword>
<dbReference type="GO" id="GO:0016020">
    <property type="term" value="C:membrane"/>
    <property type="evidence" value="ECO:0007669"/>
    <property type="project" value="UniProtKB-SubCell"/>
</dbReference>
<feature type="transmembrane region" description="Helical" evidence="7">
    <location>
        <begin position="579"/>
        <end position="604"/>
    </location>
</feature>
<feature type="compositionally biased region" description="Basic and acidic residues" evidence="6">
    <location>
        <begin position="677"/>
        <end position="690"/>
    </location>
</feature>
<evidence type="ECO:0000259" key="8">
    <source>
        <dbReference type="PROSITE" id="PS50835"/>
    </source>
</evidence>
<dbReference type="InterPro" id="IPR013783">
    <property type="entry name" value="Ig-like_fold"/>
</dbReference>
<feature type="region of interest" description="Disordered" evidence="6">
    <location>
        <begin position="673"/>
        <end position="702"/>
    </location>
</feature>
<dbReference type="PANTHER" id="PTHR11640:SF158">
    <property type="entry name" value="V-SET AND IMMUNOGLOBULIN DOMAIN-CONTAINING PROTEIN 10-LIKE 2"/>
    <property type="match status" value="1"/>
</dbReference>
<evidence type="ECO:0000256" key="3">
    <source>
        <dbReference type="ARBA" id="ARBA00023157"/>
    </source>
</evidence>
<dbReference type="SMART" id="SM00409">
    <property type="entry name" value="IG"/>
    <property type="match status" value="1"/>
</dbReference>
<dbReference type="Pfam" id="PF13927">
    <property type="entry name" value="Ig_3"/>
    <property type="match status" value="1"/>
</dbReference>
<dbReference type="SMART" id="SM00408">
    <property type="entry name" value="IGc2"/>
    <property type="match status" value="1"/>
</dbReference>
<keyword evidence="5" id="KW-0393">Immunoglobulin domain</keyword>
<dbReference type="InterPro" id="IPR007110">
    <property type="entry name" value="Ig-like_dom"/>
</dbReference>
<dbReference type="Gene3D" id="2.60.40.10">
    <property type="entry name" value="Immunoglobulins"/>
    <property type="match status" value="1"/>
</dbReference>
<proteinExistence type="predicted"/>
<dbReference type="SUPFAM" id="SSF48726">
    <property type="entry name" value="Immunoglobulin"/>
    <property type="match status" value="1"/>
</dbReference>
<evidence type="ECO:0000256" key="6">
    <source>
        <dbReference type="SAM" id="MobiDB-lite"/>
    </source>
</evidence>
<evidence type="ECO:0000256" key="5">
    <source>
        <dbReference type="ARBA" id="ARBA00023319"/>
    </source>
</evidence>
<sequence length="702" mass="75835">MTAGKQFVSHLETIEGNMKYVSVFITTVLFLPQCIASLDLQQCVSNVIEVDETSSNNVVTCRGAGQNEDITWRYISPSGATATVSTCRPSGSCTNTTPLFSTTRSSSSASSQLTFKLDIKTYRSQYGSLTLMCDTPSQDQVSCQLDVVHRSEVTSCNAQFNIAGPQWTVSGTCDVSKASSARGRYGCLWTEHRAESSSSIPAAHTSVIKTQYTDGGATYNNVTCSFHKPIPSVTGSYTYSVVISPGSVTPTVSFSGSNTVVRPVTPSVKCNPSPVVPENQSISCTCSTESVGNPEGRLRWVRANGNVVINSGDYGNTSLVMTPQTLILSDHGNTTFLCDVDWIETIQGEHYTASVGYGPSSPTLTVFPVEGAEDQEVTFSCRADGRPTPSVTLVKNGTELTKQSSPLSHSVSRVRCEDASVYTCTASNGMGPVKMEDITLRVKCSPRMIPAQSESEEYPDVNYRGEPVYLDFHLVAYPTPHLFNITFLGSNVLTCCPRNPDGITLRVFCQQSTRSLYLVTCIVTVDDVTSAAAGFYRVTLTNDRGSGDFIFQIKFHSDGFDGESGGERDASVGFLSTGVAVAVTLVVTIVVVVVVFTVFVVWVWRRHWTLPCADRDADRGMTDSRRQSVRLSATLGMSAVSQTELQTNAAFDYEDLKTSEVGLTSLYSTLTSNDDVGTEREESHVNDTTKDSPTSAYANVVV</sequence>
<evidence type="ECO:0000313" key="10">
    <source>
        <dbReference type="Proteomes" id="UP001519460"/>
    </source>
</evidence>
<evidence type="ECO:0000313" key="9">
    <source>
        <dbReference type="EMBL" id="KAK7448038.1"/>
    </source>
</evidence>
<name>A0ABD0J137_9CAEN</name>
<dbReference type="InterPro" id="IPR036179">
    <property type="entry name" value="Ig-like_dom_sf"/>
</dbReference>
<dbReference type="InterPro" id="IPR003599">
    <property type="entry name" value="Ig_sub"/>
</dbReference>
<keyword evidence="4" id="KW-0325">Glycoprotein</keyword>
<organism evidence="9 10">
    <name type="scientific">Batillaria attramentaria</name>
    <dbReference type="NCBI Taxonomy" id="370345"/>
    <lineage>
        <taxon>Eukaryota</taxon>
        <taxon>Metazoa</taxon>
        <taxon>Spiralia</taxon>
        <taxon>Lophotrochozoa</taxon>
        <taxon>Mollusca</taxon>
        <taxon>Gastropoda</taxon>
        <taxon>Caenogastropoda</taxon>
        <taxon>Sorbeoconcha</taxon>
        <taxon>Cerithioidea</taxon>
        <taxon>Batillariidae</taxon>
        <taxon>Batillaria</taxon>
    </lineage>
</organism>
<keyword evidence="7" id="KW-0812">Transmembrane</keyword>
<keyword evidence="7" id="KW-1133">Transmembrane helix</keyword>